<proteinExistence type="predicted"/>
<protein>
    <recommendedName>
        <fullName evidence="4">Sulfotransferase family protein</fullName>
    </recommendedName>
</protein>
<keyword evidence="1" id="KW-0175">Coiled coil</keyword>
<dbReference type="Proteomes" id="UP000019063">
    <property type="component" value="Unassembled WGS sequence"/>
</dbReference>
<keyword evidence="3" id="KW-1185">Reference proteome</keyword>
<dbReference type="AlphaFoldDB" id="W4HFT2"/>
<dbReference type="eggNOG" id="COG3551">
    <property type="taxonomic scope" value="Bacteria"/>
</dbReference>
<gene>
    <name evidence="2" type="ORF">ATO8_19259</name>
</gene>
<dbReference type="STRING" id="1379903.ATO8_19259"/>
<feature type="coiled-coil region" evidence="1">
    <location>
        <begin position="307"/>
        <end position="334"/>
    </location>
</feature>
<organism evidence="2 3">
    <name type="scientific">Roseivivax marinus</name>
    <dbReference type="NCBI Taxonomy" id="1379903"/>
    <lineage>
        <taxon>Bacteria</taxon>
        <taxon>Pseudomonadati</taxon>
        <taxon>Pseudomonadota</taxon>
        <taxon>Alphaproteobacteria</taxon>
        <taxon>Rhodobacterales</taxon>
        <taxon>Roseobacteraceae</taxon>
        <taxon>Roseivivax</taxon>
    </lineage>
</organism>
<dbReference type="SUPFAM" id="SSF52540">
    <property type="entry name" value="P-loop containing nucleoside triphosphate hydrolases"/>
    <property type="match status" value="1"/>
</dbReference>
<accession>W4HFT2</accession>
<dbReference type="InterPro" id="IPR027417">
    <property type="entry name" value="P-loop_NTPase"/>
</dbReference>
<sequence>MTQERRTTESAVPESAAQQRIALLVLGMHRSGTSVLSGVLSRLDCVMPATPIGAEPENPKGFYESRLVARLNDAILSSSDSAWTDWTAFSKDWYEGRGYERYLPKAVSLIETEFGGGSPIVLKDPRICRLVPFWLAALDRAGYAVRIVLTHRSSEEVRQSLSRRNNIDPAYGRLLWLRHVLDAEYDSRGLSRTFVGYDRLLSDWRREISRVTEGIDPAPFQEMAETGKEIDDFVAPALRHFRSSPMRPEGWFGLAEDILDRWAKTGEDPADHAVLDDIREALDTATPAFDPLIRHVAGAPTEVREKADRHGAAIEELEQETASLRKEIANRSEKLLAAEHKLRVRHHELALLAKRQIEIAEDLSEAEAACHDAKERVSEMAEVEARASEMAEAEARASAMAEMRRRMACLGVKYTGLKIIWLWKHQRTLRRSNIFDAEHYLEQNPDVRSLGMNPARHYLLYGCAEGRDPGPDFSTLGYYRHNPDVLALGMNAALHYIRYGRSEDRSF</sequence>
<evidence type="ECO:0008006" key="4">
    <source>
        <dbReference type="Google" id="ProtNLM"/>
    </source>
</evidence>
<dbReference type="Gene3D" id="3.40.50.300">
    <property type="entry name" value="P-loop containing nucleotide triphosphate hydrolases"/>
    <property type="match status" value="1"/>
</dbReference>
<dbReference type="eggNOG" id="COG1216">
    <property type="taxonomic scope" value="Bacteria"/>
</dbReference>
<reference evidence="2 3" key="1">
    <citation type="journal article" date="2014" name="Antonie Van Leeuwenhoek">
        <title>Roseivivax atlanticus sp. nov., isolated from surface seawater of the Atlantic Ocean.</title>
        <authorList>
            <person name="Li G."/>
            <person name="Lai Q."/>
            <person name="Liu X."/>
            <person name="Sun F."/>
            <person name="Shao Z."/>
        </authorList>
    </citation>
    <scope>NUCLEOTIDE SEQUENCE [LARGE SCALE GENOMIC DNA]</scope>
    <source>
        <strain evidence="2 3">22II-s10s</strain>
    </source>
</reference>
<evidence type="ECO:0000256" key="1">
    <source>
        <dbReference type="SAM" id="Coils"/>
    </source>
</evidence>
<dbReference type="EMBL" id="AQQW01000018">
    <property type="protein sequence ID" value="ETW10991.1"/>
    <property type="molecule type" value="Genomic_DNA"/>
</dbReference>
<dbReference type="PATRIC" id="fig|1317118.6.peg.3948"/>
<evidence type="ECO:0000313" key="3">
    <source>
        <dbReference type="Proteomes" id="UP000019063"/>
    </source>
</evidence>
<evidence type="ECO:0000313" key="2">
    <source>
        <dbReference type="EMBL" id="ETW10991.1"/>
    </source>
</evidence>
<name>W4HFT2_9RHOB</name>
<comment type="caution">
    <text evidence="2">The sequence shown here is derived from an EMBL/GenBank/DDBJ whole genome shotgun (WGS) entry which is preliminary data.</text>
</comment>